<keyword evidence="11" id="KW-1185">Reference proteome</keyword>
<dbReference type="PATRIC" id="fig|159743.3.peg.160"/>
<dbReference type="Proteomes" id="UP000308114">
    <property type="component" value="Unassembled WGS sequence"/>
</dbReference>
<evidence type="ECO:0000259" key="8">
    <source>
        <dbReference type="Pfam" id="PF18955"/>
    </source>
</evidence>
<feature type="transmembrane region" description="Helical" evidence="6">
    <location>
        <begin position="59"/>
        <end position="79"/>
    </location>
</feature>
<gene>
    <name evidence="10" type="ORF">C1I60_04970</name>
    <name evidence="9" type="ORF">QD47_00675</name>
</gene>
<feature type="domain" description="DUF2179" evidence="7">
    <location>
        <begin position="110"/>
        <end position="162"/>
    </location>
</feature>
<evidence type="ECO:0000256" key="2">
    <source>
        <dbReference type="ARBA" id="ARBA00022475"/>
    </source>
</evidence>
<feature type="transmembrane region" description="Helical" evidence="6">
    <location>
        <begin position="6"/>
        <end position="25"/>
    </location>
</feature>
<keyword evidence="3 6" id="KW-0812">Transmembrane</keyword>
<comment type="similarity">
    <text evidence="6">Belongs to the UPF0316 family.</text>
</comment>
<dbReference type="CDD" id="cd16381">
    <property type="entry name" value="YitT_C_like_1"/>
    <property type="match status" value="1"/>
</dbReference>
<dbReference type="NCBIfam" id="NF003194">
    <property type="entry name" value="PRK04164.1-5"/>
    <property type="match status" value="1"/>
</dbReference>
<evidence type="ECO:0000259" key="7">
    <source>
        <dbReference type="Pfam" id="PF10035"/>
    </source>
</evidence>
<comment type="subcellular location">
    <subcellularLocation>
        <location evidence="1 6">Cell membrane</location>
        <topology evidence="1 6">Multi-pass membrane protein</topology>
    </subcellularLocation>
</comment>
<evidence type="ECO:0000256" key="6">
    <source>
        <dbReference type="HAMAP-Rule" id="MF_01515"/>
    </source>
</evidence>
<evidence type="ECO:0000313" key="12">
    <source>
        <dbReference type="Proteomes" id="UP000308114"/>
    </source>
</evidence>
<dbReference type="InterPro" id="IPR022930">
    <property type="entry name" value="UPF0316"/>
</dbReference>
<dbReference type="Proteomes" id="UP000032534">
    <property type="component" value="Unassembled WGS sequence"/>
</dbReference>
<dbReference type="EMBL" id="JTHP01000001">
    <property type="protein sequence ID" value="KJD47499.1"/>
    <property type="molecule type" value="Genomic_DNA"/>
</dbReference>
<dbReference type="InterPro" id="IPR044035">
    <property type="entry name" value="DUF5698"/>
</dbReference>
<keyword evidence="2 6" id="KW-1003">Cell membrane</keyword>
<sequence>MLKILLFIFVIQIIYVSAYTLRMILTLKGQKYVAALISTVEVTIYVLGLNMVLKYLDQVASLAVYAIGYALGILIGAWIEEKIALGYVTVKVISNEVNGGIANALRDKGYGVTAWLGSGRDGDRLVMEILAKRKNQNKLYQSILDIDPKAFVITVEPKQFHGGFWTKAIRK</sequence>
<dbReference type="Pfam" id="PF18955">
    <property type="entry name" value="DUF5698"/>
    <property type="match status" value="1"/>
</dbReference>
<dbReference type="PANTHER" id="PTHR40060">
    <property type="entry name" value="UPF0316 PROTEIN YEBE"/>
    <property type="match status" value="1"/>
</dbReference>
<accession>A0A0D7X8M4</accession>
<evidence type="ECO:0000256" key="4">
    <source>
        <dbReference type="ARBA" id="ARBA00022989"/>
    </source>
</evidence>
<dbReference type="Pfam" id="PF10035">
    <property type="entry name" value="DUF2179"/>
    <property type="match status" value="1"/>
</dbReference>
<evidence type="ECO:0000313" key="11">
    <source>
        <dbReference type="Proteomes" id="UP000032534"/>
    </source>
</evidence>
<dbReference type="EMBL" id="PNXQ01000005">
    <property type="protein sequence ID" value="TKH45809.1"/>
    <property type="molecule type" value="Genomic_DNA"/>
</dbReference>
<keyword evidence="5 6" id="KW-0472">Membrane</keyword>
<evidence type="ECO:0000313" key="9">
    <source>
        <dbReference type="EMBL" id="KJD47499.1"/>
    </source>
</evidence>
<dbReference type="GO" id="GO:0005886">
    <property type="term" value="C:plasma membrane"/>
    <property type="evidence" value="ECO:0007669"/>
    <property type="project" value="UniProtKB-SubCell"/>
</dbReference>
<dbReference type="HAMAP" id="MF_01515">
    <property type="entry name" value="UPF0316"/>
    <property type="match status" value="1"/>
</dbReference>
<dbReference type="InterPro" id="IPR019264">
    <property type="entry name" value="DUF2179"/>
</dbReference>
<organism evidence="9 11">
    <name type="scientific">Paenibacillus terrae</name>
    <dbReference type="NCBI Taxonomy" id="159743"/>
    <lineage>
        <taxon>Bacteria</taxon>
        <taxon>Bacillati</taxon>
        <taxon>Bacillota</taxon>
        <taxon>Bacilli</taxon>
        <taxon>Bacillales</taxon>
        <taxon>Paenibacillaceae</taxon>
        <taxon>Paenibacillus</taxon>
    </lineage>
</organism>
<reference evidence="10 12" key="2">
    <citation type="submission" date="2018-01" db="EMBL/GenBank/DDBJ databases">
        <title>Bacillales members from the olive rhizosphere are effective biological control agents against Verticillium dahliae.</title>
        <authorList>
            <person name="Gomez-Lama C."/>
            <person name="Legarda G."/>
            <person name="Ruano-Rosa D."/>
            <person name="Pizarro-Tobias P."/>
            <person name="Valverde-Corredor A."/>
            <person name="Niqui J.L."/>
            <person name="Trivino J.C."/>
            <person name="Roca A."/>
            <person name="Mercado-Blanco J."/>
        </authorList>
    </citation>
    <scope>NUCLEOTIDE SEQUENCE [LARGE SCALE GENOMIC DNA]</scope>
    <source>
        <strain evidence="10 12">PIC167</strain>
    </source>
</reference>
<dbReference type="OrthoDB" id="48231at2"/>
<evidence type="ECO:0000313" key="10">
    <source>
        <dbReference type="EMBL" id="TKH45809.1"/>
    </source>
</evidence>
<evidence type="ECO:0000256" key="5">
    <source>
        <dbReference type="ARBA" id="ARBA00023136"/>
    </source>
</evidence>
<reference evidence="9 11" key="1">
    <citation type="submission" date="2014-11" db="EMBL/GenBank/DDBJ databases">
        <title>Draft Genome Sequences of Paenibacillus polymyxa NRRL B-30509 and Paenibacillus terrae NRRL B-30644, Strains from a Poultry Environment that Produce Tridecaptin A and Paenicidins.</title>
        <authorList>
            <person name="van Belkum M.J."/>
            <person name="Lohans C.T."/>
            <person name="Vederas J.C."/>
        </authorList>
    </citation>
    <scope>NUCLEOTIDE SEQUENCE [LARGE SCALE GENOMIC DNA]</scope>
    <source>
        <strain evidence="9 11">NRRL B-30644</strain>
    </source>
</reference>
<name>A0A0D7X8M4_9BACL</name>
<dbReference type="RefSeq" id="WP_025683910.1">
    <property type="nucleotide sequence ID" value="NZ_JTHP01000001.1"/>
</dbReference>
<protein>
    <recommendedName>
        <fullName evidence="6">UPF0316 protein C1I60_04970</fullName>
    </recommendedName>
</protein>
<dbReference type="AlphaFoldDB" id="A0A0D7X8M4"/>
<comment type="caution">
    <text evidence="9">The sequence shown here is derived from an EMBL/GenBank/DDBJ whole genome shotgun (WGS) entry which is preliminary data.</text>
</comment>
<keyword evidence="4 6" id="KW-1133">Transmembrane helix</keyword>
<feature type="domain" description="DUF5698" evidence="8">
    <location>
        <begin position="20"/>
        <end position="76"/>
    </location>
</feature>
<feature type="transmembrane region" description="Helical" evidence="6">
    <location>
        <begin position="32"/>
        <end position="53"/>
    </location>
</feature>
<dbReference type="PANTHER" id="PTHR40060:SF1">
    <property type="entry name" value="UPF0316 PROTEIN YEBE"/>
    <property type="match status" value="1"/>
</dbReference>
<evidence type="ECO:0000256" key="3">
    <source>
        <dbReference type="ARBA" id="ARBA00022692"/>
    </source>
</evidence>
<proteinExistence type="inferred from homology"/>
<evidence type="ECO:0000256" key="1">
    <source>
        <dbReference type="ARBA" id="ARBA00004651"/>
    </source>
</evidence>